<dbReference type="Proteomes" id="UP000237000">
    <property type="component" value="Unassembled WGS sequence"/>
</dbReference>
<evidence type="ECO:0000313" key="1">
    <source>
        <dbReference type="EMBL" id="PON91207.1"/>
    </source>
</evidence>
<reference evidence="2" key="1">
    <citation type="submission" date="2016-06" db="EMBL/GenBank/DDBJ databases">
        <title>Parallel loss of symbiosis genes in relatives of nitrogen-fixing non-legume Parasponia.</title>
        <authorList>
            <person name="Van Velzen R."/>
            <person name="Holmer R."/>
            <person name="Bu F."/>
            <person name="Rutten L."/>
            <person name="Van Zeijl A."/>
            <person name="Liu W."/>
            <person name="Santuari L."/>
            <person name="Cao Q."/>
            <person name="Sharma T."/>
            <person name="Shen D."/>
            <person name="Roswanjaya Y."/>
            <person name="Wardhani T."/>
            <person name="Kalhor M.S."/>
            <person name="Jansen J."/>
            <person name="Van den Hoogen J."/>
            <person name="Gungor B."/>
            <person name="Hartog M."/>
            <person name="Hontelez J."/>
            <person name="Verver J."/>
            <person name="Yang W.-C."/>
            <person name="Schijlen E."/>
            <person name="Repin R."/>
            <person name="Schilthuizen M."/>
            <person name="Schranz E."/>
            <person name="Heidstra R."/>
            <person name="Miyata K."/>
            <person name="Fedorova E."/>
            <person name="Kohlen W."/>
            <person name="Bisseling T."/>
            <person name="Smit S."/>
            <person name="Geurts R."/>
        </authorList>
    </citation>
    <scope>NUCLEOTIDE SEQUENCE [LARGE SCALE GENOMIC DNA]</scope>
    <source>
        <strain evidence="2">cv. RG33-2</strain>
    </source>
</reference>
<organism evidence="1 2">
    <name type="scientific">Trema orientale</name>
    <name type="common">Charcoal tree</name>
    <name type="synonym">Celtis orientalis</name>
    <dbReference type="NCBI Taxonomy" id="63057"/>
    <lineage>
        <taxon>Eukaryota</taxon>
        <taxon>Viridiplantae</taxon>
        <taxon>Streptophyta</taxon>
        <taxon>Embryophyta</taxon>
        <taxon>Tracheophyta</taxon>
        <taxon>Spermatophyta</taxon>
        <taxon>Magnoliopsida</taxon>
        <taxon>eudicotyledons</taxon>
        <taxon>Gunneridae</taxon>
        <taxon>Pentapetalae</taxon>
        <taxon>rosids</taxon>
        <taxon>fabids</taxon>
        <taxon>Rosales</taxon>
        <taxon>Cannabaceae</taxon>
        <taxon>Trema</taxon>
    </lineage>
</organism>
<accession>A0A2P5F092</accession>
<dbReference type="OrthoDB" id="10560654at2759"/>
<name>A0A2P5F092_TREOI</name>
<feature type="non-terminal residue" evidence="1">
    <location>
        <position position="100"/>
    </location>
</feature>
<comment type="caution">
    <text evidence="1">The sequence shown here is derived from an EMBL/GenBank/DDBJ whole genome shotgun (WGS) entry which is preliminary data.</text>
</comment>
<keyword evidence="2" id="KW-1185">Reference proteome</keyword>
<protein>
    <submittedName>
        <fullName evidence="1">Uncharacterized protein</fullName>
    </submittedName>
</protein>
<gene>
    <name evidence="1" type="ORF">TorRG33x02_130230</name>
</gene>
<dbReference type="InParanoid" id="A0A2P5F092"/>
<dbReference type="AlphaFoldDB" id="A0A2P5F092"/>
<sequence length="100" mass="12083">MNKVQSTWKLNRHLLRKKWWDFYWEGNEIKKAKLNVCSFPPFQFPQPFSREFSIKQLYVGNGIIRKNLIFCLSVIKNYDRLPIVSVYQASLVWHEPLPRI</sequence>
<proteinExistence type="predicted"/>
<dbReference type="EMBL" id="JXTC01000076">
    <property type="protein sequence ID" value="PON91207.1"/>
    <property type="molecule type" value="Genomic_DNA"/>
</dbReference>
<evidence type="ECO:0000313" key="2">
    <source>
        <dbReference type="Proteomes" id="UP000237000"/>
    </source>
</evidence>